<name>A0A4R0YMF7_9GAMM</name>
<keyword evidence="2" id="KW-1185">Reference proteome</keyword>
<evidence type="ECO:0000313" key="2">
    <source>
        <dbReference type="Proteomes" id="UP000291822"/>
    </source>
</evidence>
<dbReference type="AlphaFoldDB" id="A0A4R0YMF7"/>
<organism evidence="1 2">
    <name type="scientific">Dyella soli</name>
    <dbReference type="NCBI Taxonomy" id="522319"/>
    <lineage>
        <taxon>Bacteria</taxon>
        <taxon>Pseudomonadati</taxon>
        <taxon>Pseudomonadota</taxon>
        <taxon>Gammaproteobacteria</taxon>
        <taxon>Lysobacterales</taxon>
        <taxon>Rhodanobacteraceae</taxon>
        <taxon>Dyella</taxon>
    </lineage>
</organism>
<dbReference type="Proteomes" id="UP000291822">
    <property type="component" value="Unassembled WGS sequence"/>
</dbReference>
<dbReference type="RefSeq" id="WP_131412639.1">
    <property type="nucleotide sequence ID" value="NZ_SJTG01000005.1"/>
</dbReference>
<reference evidence="1 2" key="1">
    <citation type="submission" date="2019-02" db="EMBL/GenBank/DDBJ databases">
        <title>Dyella amyloliquefaciens sp. nov., isolated from forest soil.</title>
        <authorList>
            <person name="Gao Z.-H."/>
            <person name="Qiu L.-H."/>
        </authorList>
    </citation>
    <scope>NUCLEOTIDE SEQUENCE [LARGE SCALE GENOMIC DNA]</scope>
    <source>
        <strain evidence="1 2">KACC 12747</strain>
    </source>
</reference>
<evidence type="ECO:0008006" key="3">
    <source>
        <dbReference type="Google" id="ProtNLM"/>
    </source>
</evidence>
<gene>
    <name evidence="1" type="ORF">EZM97_32600</name>
</gene>
<proteinExistence type="predicted"/>
<protein>
    <recommendedName>
        <fullName evidence="3">DUF4410 domain-containing protein</fullName>
    </recommendedName>
</protein>
<evidence type="ECO:0000313" key="1">
    <source>
        <dbReference type="EMBL" id="TCI07330.1"/>
    </source>
</evidence>
<sequence length="178" mass="19097">MLAVLMSAQCATAWAGDLPMAEPATPCAVLMGGGGMVFPDEQVNQLWFRINSTLSGHVADDLQQKGYRVERMIVDIRNGDQRLAMLGQEVTRTHCSKIVQITHALEDMPKGAGGGRSFVFTVSILGIGDTSTLTGGFKKEYRYPLTPEVMHSLSLSQVATQMADDIAATHEIDKAAGG</sequence>
<dbReference type="EMBL" id="SJTG01000005">
    <property type="protein sequence ID" value="TCI07330.1"/>
    <property type="molecule type" value="Genomic_DNA"/>
</dbReference>
<accession>A0A4R0YMF7</accession>
<comment type="caution">
    <text evidence="1">The sequence shown here is derived from an EMBL/GenBank/DDBJ whole genome shotgun (WGS) entry which is preliminary data.</text>
</comment>